<evidence type="ECO:0000256" key="1">
    <source>
        <dbReference type="SAM" id="SignalP"/>
    </source>
</evidence>
<accession>A0A9Q0TZP3</accession>
<name>A0A9Q0TZP3_SALVM</name>
<keyword evidence="1" id="KW-0732">Signal</keyword>
<reference evidence="2" key="2">
    <citation type="journal article" date="2023" name="Int. J. Mol. Sci.">
        <title>De Novo Assembly and Annotation of 11 Diverse Shrub Willow (Salix) Genomes Reveals Novel Gene Organization in Sex-Linked Regions.</title>
        <authorList>
            <person name="Hyden B."/>
            <person name="Feng K."/>
            <person name="Yates T.B."/>
            <person name="Jawdy S."/>
            <person name="Cereghino C."/>
            <person name="Smart L.B."/>
            <person name="Muchero W."/>
        </authorList>
    </citation>
    <scope>NUCLEOTIDE SEQUENCE [LARGE SCALE GENOMIC DNA]</scope>
    <source>
        <tissue evidence="2">Shoot tip</tissue>
    </source>
</reference>
<dbReference type="EMBL" id="JAPFFL010000006">
    <property type="protein sequence ID" value="KAJ6720760.1"/>
    <property type="molecule type" value="Genomic_DNA"/>
</dbReference>
<feature type="signal peptide" evidence="1">
    <location>
        <begin position="1"/>
        <end position="26"/>
    </location>
</feature>
<evidence type="ECO:0000313" key="3">
    <source>
        <dbReference type="Proteomes" id="UP001151529"/>
    </source>
</evidence>
<keyword evidence="3" id="KW-1185">Reference proteome</keyword>
<sequence>MQQKFKILYYSILFLDILHRLMDAGAHWVEPETVKACLAVGNTWSHIRGHPRFIQIRRFCFSVGDFIEDYEETVPFQSPEALECHVEDEGWGNLPNCSPKISRAIKLTSGTTPYKRVD</sequence>
<dbReference type="AlphaFoldDB" id="A0A9Q0TZP3"/>
<dbReference type="OrthoDB" id="10467104at2759"/>
<evidence type="ECO:0000313" key="2">
    <source>
        <dbReference type="EMBL" id="KAJ6720760.1"/>
    </source>
</evidence>
<comment type="caution">
    <text evidence="2">The sequence shown here is derived from an EMBL/GenBank/DDBJ whole genome shotgun (WGS) entry which is preliminary data.</text>
</comment>
<reference evidence="2" key="1">
    <citation type="submission" date="2022-11" db="EMBL/GenBank/DDBJ databases">
        <authorList>
            <person name="Hyden B.L."/>
            <person name="Feng K."/>
            <person name="Yates T."/>
            <person name="Jawdy S."/>
            <person name="Smart L.B."/>
            <person name="Muchero W."/>
        </authorList>
    </citation>
    <scope>NUCLEOTIDE SEQUENCE</scope>
    <source>
        <tissue evidence="2">Shoot tip</tissue>
    </source>
</reference>
<dbReference type="Proteomes" id="UP001151529">
    <property type="component" value="Chromosome 10"/>
</dbReference>
<protein>
    <submittedName>
        <fullName evidence="2">Uncharacterized protein</fullName>
    </submittedName>
</protein>
<organism evidence="2 3">
    <name type="scientific">Salix viminalis</name>
    <name type="common">Common osier</name>
    <name type="synonym">Basket willow</name>
    <dbReference type="NCBI Taxonomy" id="40686"/>
    <lineage>
        <taxon>Eukaryota</taxon>
        <taxon>Viridiplantae</taxon>
        <taxon>Streptophyta</taxon>
        <taxon>Embryophyta</taxon>
        <taxon>Tracheophyta</taxon>
        <taxon>Spermatophyta</taxon>
        <taxon>Magnoliopsida</taxon>
        <taxon>eudicotyledons</taxon>
        <taxon>Gunneridae</taxon>
        <taxon>Pentapetalae</taxon>
        <taxon>rosids</taxon>
        <taxon>fabids</taxon>
        <taxon>Malpighiales</taxon>
        <taxon>Salicaceae</taxon>
        <taxon>Saliceae</taxon>
        <taxon>Salix</taxon>
    </lineage>
</organism>
<gene>
    <name evidence="2" type="ORF">OIU85_023923</name>
</gene>
<proteinExistence type="predicted"/>
<feature type="chain" id="PRO_5040297645" evidence="1">
    <location>
        <begin position="27"/>
        <end position="118"/>
    </location>
</feature>